<protein>
    <recommendedName>
        <fullName evidence="2">UspA domain-containing protein</fullName>
    </recommendedName>
</protein>
<dbReference type="eggNOG" id="COG0589">
    <property type="taxonomic scope" value="Bacteria"/>
</dbReference>
<dbReference type="AlphaFoldDB" id="L8JZF3"/>
<gene>
    <name evidence="3" type="ORF">C900_00956</name>
</gene>
<dbReference type="OrthoDB" id="946689at2"/>
<dbReference type="InterPro" id="IPR006015">
    <property type="entry name" value="Universal_stress_UspA"/>
</dbReference>
<keyword evidence="4" id="KW-1185">Reference proteome</keyword>
<evidence type="ECO:0000259" key="2">
    <source>
        <dbReference type="Pfam" id="PF00582"/>
    </source>
</evidence>
<comment type="caution">
    <text evidence="3">The sequence shown here is derived from an EMBL/GenBank/DDBJ whole genome shotgun (WGS) entry which is preliminary data.</text>
</comment>
<dbReference type="SUPFAM" id="SSF52402">
    <property type="entry name" value="Adenine nucleotide alpha hydrolases-like"/>
    <property type="match status" value="2"/>
</dbReference>
<evidence type="ECO:0000313" key="4">
    <source>
        <dbReference type="Proteomes" id="UP000011135"/>
    </source>
</evidence>
<dbReference type="Gene3D" id="3.40.50.620">
    <property type="entry name" value="HUPs"/>
    <property type="match status" value="2"/>
</dbReference>
<feature type="domain" description="UspA" evidence="2">
    <location>
        <begin position="1"/>
        <end position="121"/>
    </location>
</feature>
<dbReference type="InterPro" id="IPR006016">
    <property type="entry name" value="UspA"/>
</dbReference>
<sequence length="282" mass="31834">MFKKIAIAIAFSPRLQTLLAEARRTQNLFDADLVLIHVGSHTERDDQFMTEQLEQAELVNDRVRVVWETGDPARMILSVCKKEKVDLLVAGALKKEDFFTYYLGSIARYILRKADCSVLMITEPSAESNPFERIVIHAEDSPYAIDAIEAGVYIGKLQKARQLHIVREIKLYGLAMSVSSGLTEEELSDARKNMVSDEITNVEKILKTMDTEGLKINIKVMSGKSGFELSKFCSRVDSDLLVVGSPHRKMGIFDRIFPHDLEYIFADLPCDILIIHPKKNNG</sequence>
<accession>L8JZF3</accession>
<name>L8JZF3_9BACT</name>
<reference evidence="3 4" key="1">
    <citation type="submission" date="2012-12" db="EMBL/GenBank/DDBJ databases">
        <title>Genome assembly of Fulvivirga imtechensis AK7.</title>
        <authorList>
            <person name="Nupur N."/>
            <person name="Khatri I."/>
            <person name="Kumar R."/>
            <person name="Subramanian S."/>
            <person name="Pinnaka A."/>
        </authorList>
    </citation>
    <scope>NUCLEOTIDE SEQUENCE [LARGE SCALE GENOMIC DNA]</scope>
    <source>
        <strain evidence="3 4">AK7</strain>
    </source>
</reference>
<dbReference type="PANTHER" id="PTHR46268:SF6">
    <property type="entry name" value="UNIVERSAL STRESS PROTEIN UP12"/>
    <property type="match status" value="1"/>
</dbReference>
<dbReference type="PRINTS" id="PR01438">
    <property type="entry name" value="UNVRSLSTRESS"/>
</dbReference>
<dbReference type="PANTHER" id="PTHR46268">
    <property type="entry name" value="STRESS RESPONSE PROTEIN NHAX"/>
    <property type="match status" value="1"/>
</dbReference>
<comment type="similarity">
    <text evidence="1">Belongs to the universal stress protein A family.</text>
</comment>
<dbReference type="Proteomes" id="UP000011135">
    <property type="component" value="Unassembled WGS sequence"/>
</dbReference>
<organism evidence="3 4">
    <name type="scientific">Fulvivirga imtechensis AK7</name>
    <dbReference type="NCBI Taxonomy" id="1237149"/>
    <lineage>
        <taxon>Bacteria</taxon>
        <taxon>Pseudomonadati</taxon>
        <taxon>Bacteroidota</taxon>
        <taxon>Cytophagia</taxon>
        <taxon>Cytophagales</taxon>
        <taxon>Fulvivirgaceae</taxon>
        <taxon>Fulvivirga</taxon>
    </lineage>
</organism>
<evidence type="ECO:0000313" key="3">
    <source>
        <dbReference type="EMBL" id="ELR72577.1"/>
    </source>
</evidence>
<dbReference type="CDD" id="cd00293">
    <property type="entry name" value="USP-like"/>
    <property type="match status" value="1"/>
</dbReference>
<dbReference type="InterPro" id="IPR014729">
    <property type="entry name" value="Rossmann-like_a/b/a_fold"/>
</dbReference>
<dbReference type="RefSeq" id="WP_009578627.1">
    <property type="nucleotide sequence ID" value="NZ_AMZN01000015.1"/>
</dbReference>
<dbReference type="EMBL" id="AMZN01000015">
    <property type="protein sequence ID" value="ELR72577.1"/>
    <property type="molecule type" value="Genomic_DNA"/>
</dbReference>
<dbReference type="STRING" id="1237149.C900_00956"/>
<evidence type="ECO:0000256" key="1">
    <source>
        <dbReference type="ARBA" id="ARBA00008791"/>
    </source>
</evidence>
<proteinExistence type="inferred from homology"/>
<dbReference type="PATRIC" id="fig|1237149.3.peg.1158"/>
<dbReference type="Pfam" id="PF00582">
    <property type="entry name" value="Usp"/>
    <property type="match status" value="1"/>
</dbReference>